<organism evidence="3 4">
    <name type="scientific">Merluccius polli</name>
    <name type="common">Benguela hake</name>
    <name type="synonym">Merluccius cadenati</name>
    <dbReference type="NCBI Taxonomy" id="89951"/>
    <lineage>
        <taxon>Eukaryota</taxon>
        <taxon>Metazoa</taxon>
        <taxon>Chordata</taxon>
        <taxon>Craniata</taxon>
        <taxon>Vertebrata</taxon>
        <taxon>Euteleostomi</taxon>
        <taxon>Actinopterygii</taxon>
        <taxon>Neopterygii</taxon>
        <taxon>Teleostei</taxon>
        <taxon>Neoteleostei</taxon>
        <taxon>Acanthomorphata</taxon>
        <taxon>Zeiogadaria</taxon>
        <taxon>Gadariae</taxon>
        <taxon>Gadiformes</taxon>
        <taxon>Gadoidei</taxon>
        <taxon>Merlucciidae</taxon>
        <taxon>Merluccius</taxon>
    </lineage>
</organism>
<evidence type="ECO:0000313" key="3">
    <source>
        <dbReference type="EMBL" id="KAK0133350.1"/>
    </source>
</evidence>
<dbReference type="Gene3D" id="3.60.10.10">
    <property type="entry name" value="Endonuclease/exonuclease/phosphatase"/>
    <property type="match status" value="1"/>
</dbReference>
<dbReference type="PANTHER" id="PTHR47510">
    <property type="entry name" value="REVERSE TRANSCRIPTASE DOMAIN-CONTAINING PROTEIN"/>
    <property type="match status" value="1"/>
</dbReference>
<sequence length="784" mass="87791">MLKCRPFYIPCAFSVVYICAVYIPPDANAKLALSQLYECIHKCLVAHPESTFIVAGDFNHANLKTVLHTFHRNVKCVTRGNNILDQVYTDIAHAYRAQAYPHLGLSDHVSLLLHPYYTPKARSTRPVVRSVRTWPEDAIRRLQDCFDSTDWDVFRGQEALTRSSLDEFTVSVLDYINFCGDTVTSSKQVCVAPNQKPWRTAKLKALINARDIVYRSGDTETYSAARAALRRGISSAKLVYKNHIEAHFHNSSNSRQVWEGIRAITDYKGVSSPPVNSSATLAEELNIFYARFDRDNKDSVLPPLSPTDAALVLCTHDVRLCLRNINPRKAAGPDGVQGRVLKDCAAELTPVFTTIFNLSLATSRHPACFKSATIVPVPKQSKVTSLNDYRPVALTPIAAKCLERLVITHIKAAIPPSLDQYQFAYRKYRSTEDAIAIVLHTLLEHLEHRSTYARLLFVDFSSAFNTILPNKLHNKLHGLGLSTTLCNWILDFLKNRTQYVRVGKHTSSTLTINTGAPQGCVLSPLLYTLFTYDCSSSSPSTHEIKFADDTTVLGLITGNDETAYRREGQLLTAWCSSNNLALNTKKTKEVIVDFHKTGQLSHSPLLIGNEVVERASSFKFLGVTVSEDLSWGRNIASATAKAQQRLYFLRKLRWSRLPQRLMVNFYHCAVESVLTYGLLVWFSGCTSAEMEAIHRVVRAAGKIIGVILPDITTVYTFRCMRRVENILQDHLHPAHHLFQLLPSGRSYRSIRAKTSRLANSLYPHAVRLLNGQSAPPLPIGHSVT</sequence>
<dbReference type="InterPro" id="IPR015095">
    <property type="entry name" value="AlkB_hom8_N"/>
</dbReference>
<feature type="transmembrane region" description="Helical" evidence="1">
    <location>
        <begin position="7"/>
        <end position="25"/>
    </location>
</feature>
<evidence type="ECO:0000256" key="1">
    <source>
        <dbReference type="SAM" id="Phobius"/>
    </source>
</evidence>
<proteinExistence type="predicted"/>
<keyword evidence="1" id="KW-0812">Transmembrane</keyword>
<gene>
    <name evidence="3" type="primary">pol_134</name>
    <name evidence="3" type="ORF">N1851_031147</name>
</gene>
<reference evidence="3" key="1">
    <citation type="journal article" date="2023" name="Front. Mar. Sci.">
        <title>A new Merluccius polli reference genome to investigate the effects of global change in West African waters.</title>
        <authorList>
            <person name="Mateo J.L."/>
            <person name="Blanco-Fernandez C."/>
            <person name="Garcia-Vazquez E."/>
            <person name="Machado-Schiaffino G."/>
        </authorList>
    </citation>
    <scope>NUCLEOTIDE SEQUENCE</scope>
    <source>
        <strain evidence="3">C29</strain>
        <tissue evidence="3">Fin</tissue>
    </source>
</reference>
<dbReference type="SUPFAM" id="SSF56219">
    <property type="entry name" value="DNase I-like"/>
    <property type="match status" value="1"/>
</dbReference>
<dbReference type="EMBL" id="JAOPHQ010005993">
    <property type="protein sequence ID" value="KAK0133350.1"/>
    <property type="molecule type" value="Genomic_DNA"/>
</dbReference>
<dbReference type="Pfam" id="PF09004">
    <property type="entry name" value="ALKBH8_N"/>
    <property type="match status" value="1"/>
</dbReference>
<dbReference type="CDD" id="cd01650">
    <property type="entry name" value="RT_nLTR_like"/>
    <property type="match status" value="1"/>
</dbReference>
<dbReference type="GO" id="GO:0003964">
    <property type="term" value="F:RNA-directed DNA polymerase activity"/>
    <property type="evidence" value="ECO:0007669"/>
    <property type="project" value="UniProtKB-KW"/>
</dbReference>
<dbReference type="Proteomes" id="UP001174136">
    <property type="component" value="Unassembled WGS sequence"/>
</dbReference>
<dbReference type="GO" id="GO:0008168">
    <property type="term" value="F:methyltransferase activity"/>
    <property type="evidence" value="ECO:0007669"/>
    <property type="project" value="InterPro"/>
</dbReference>
<evidence type="ECO:0000259" key="2">
    <source>
        <dbReference type="PROSITE" id="PS50878"/>
    </source>
</evidence>
<dbReference type="GO" id="GO:0016706">
    <property type="term" value="F:2-oxoglutarate-dependent dioxygenase activity"/>
    <property type="evidence" value="ECO:0007669"/>
    <property type="project" value="InterPro"/>
</dbReference>
<keyword evidence="1" id="KW-1133">Transmembrane helix</keyword>
<feature type="domain" description="Reverse transcriptase" evidence="2">
    <location>
        <begin position="358"/>
        <end position="625"/>
    </location>
</feature>
<dbReference type="SUPFAM" id="SSF56672">
    <property type="entry name" value="DNA/RNA polymerases"/>
    <property type="match status" value="1"/>
</dbReference>
<name>A0AA47M482_MERPO</name>
<dbReference type="AlphaFoldDB" id="A0AA47M482"/>
<accession>A0AA47M482</accession>
<comment type="caution">
    <text evidence="3">The sequence shown here is derived from an EMBL/GenBank/DDBJ whole genome shotgun (WGS) entry which is preliminary data.</text>
</comment>
<keyword evidence="1" id="KW-0472">Membrane</keyword>
<evidence type="ECO:0000313" key="4">
    <source>
        <dbReference type="Proteomes" id="UP001174136"/>
    </source>
</evidence>
<keyword evidence="3" id="KW-0548">Nucleotidyltransferase</keyword>
<dbReference type="InterPro" id="IPR036691">
    <property type="entry name" value="Endo/exonu/phosph_ase_sf"/>
</dbReference>
<dbReference type="Pfam" id="PF00078">
    <property type="entry name" value="RVT_1"/>
    <property type="match status" value="1"/>
</dbReference>
<dbReference type="InterPro" id="IPR043502">
    <property type="entry name" value="DNA/RNA_pol_sf"/>
</dbReference>
<dbReference type="PANTHER" id="PTHR47510:SF3">
    <property type="entry name" value="ENDO_EXONUCLEASE_PHOSPHATASE DOMAIN-CONTAINING PROTEIN"/>
    <property type="match status" value="1"/>
</dbReference>
<keyword evidence="3" id="KW-0695">RNA-directed DNA polymerase</keyword>
<dbReference type="InterPro" id="IPR000477">
    <property type="entry name" value="RT_dom"/>
</dbReference>
<keyword evidence="4" id="KW-1185">Reference proteome</keyword>
<keyword evidence="3" id="KW-0808">Transferase</keyword>
<protein>
    <submittedName>
        <fullName evidence="3">RNA-directed DNA polymerase from mobile element jockey</fullName>
    </submittedName>
</protein>
<dbReference type="PROSITE" id="PS50878">
    <property type="entry name" value="RT_POL"/>
    <property type="match status" value="1"/>
</dbReference>